<dbReference type="SUPFAM" id="SSF47323">
    <property type="entry name" value="Anticodon-binding domain of a subclass of class I aminoacyl-tRNA synthetases"/>
    <property type="match status" value="1"/>
</dbReference>
<evidence type="ECO:0000256" key="3">
    <source>
        <dbReference type="ARBA" id="ARBA00011245"/>
    </source>
</evidence>
<evidence type="ECO:0000313" key="15">
    <source>
        <dbReference type="EMBL" id="KEZ20642.1"/>
    </source>
</evidence>
<dbReference type="NCBIfam" id="TIGR00435">
    <property type="entry name" value="cysS"/>
    <property type="match status" value="1"/>
</dbReference>
<dbReference type="InterPro" id="IPR015273">
    <property type="entry name" value="Cys-tRNA-synt_Ia_DALR"/>
</dbReference>
<feature type="short sequence motif" description="'KMSKS' region" evidence="13">
    <location>
        <begin position="262"/>
        <end position="266"/>
    </location>
</feature>
<comment type="caution">
    <text evidence="15">The sequence shown here is derived from an EMBL/GenBank/DDBJ whole genome shotgun (WGS) entry which is preliminary data.</text>
</comment>
<dbReference type="CDD" id="cd00672">
    <property type="entry name" value="CysRS_core"/>
    <property type="match status" value="1"/>
</dbReference>
<dbReference type="Gene3D" id="3.40.50.620">
    <property type="entry name" value="HUPs"/>
    <property type="match status" value="1"/>
</dbReference>
<keyword evidence="7 13" id="KW-0547">Nucleotide-binding</keyword>
<dbReference type="HAMAP" id="MF_00041">
    <property type="entry name" value="Cys_tRNA_synth"/>
    <property type="match status" value="1"/>
</dbReference>
<evidence type="ECO:0000256" key="6">
    <source>
        <dbReference type="ARBA" id="ARBA00022723"/>
    </source>
</evidence>
<comment type="subunit">
    <text evidence="3 13">Monomer.</text>
</comment>
<feature type="binding site" evidence="13">
    <location>
        <position position="204"/>
    </location>
    <ligand>
        <name>Zn(2+)</name>
        <dbReference type="ChEBI" id="CHEBI:29105"/>
    </ligand>
</feature>
<dbReference type="Proteomes" id="UP000028533">
    <property type="component" value="Unassembled WGS sequence"/>
</dbReference>
<keyword evidence="6 13" id="KW-0479">Metal-binding</keyword>
<feature type="binding site" evidence="13">
    <location>
        <position position="230"/>
    </location>
    <ligand>
        <name>Zn(2+)</name>
        <dbReference type="ChEBI" id="CHEBI:29105"/>
    </ligand>
</feature>
<dbReference type="SUPFAM" id="SSF52374">
    <property type="entry name" value="Nucleotidylyl transferase"/>
    <property type="match status" value="1"/>
</dbReference>
<evidence type="ECO:0000256" key="9">
    <source>
        <dbReference type="ARBA" id="ARBA00022840"/>
    </source>
</evidence>
<dbReference type="InterPro" id="IPR009080">
    <property type="entry name" value="tRNAsynth_Ia_anticodon-bd"/>
</dbReference>
<dbReference type="EMBL" id="JFDO01000004">
    <property type="protein sequence ID" value="KEZ20642.1"/>
    <property type="molecule type" value="Genomic_DNA"/>
</dbReference>
<organism evidence="15 16">
    <name type="scientific">Mycoplasma capricolum subsp. capricolum 14232</name>
    <dbReference type="NCBI Taxonomy" id="1188238"/>
    <lineage>
        <taxon>Bacteria</taxon>
        <taxon>Bacillati</taxon>
        <taxon>Mycoplasmatota</taxon>
        <taxon>Mollicutes</taxon>
        <taxon>Mycoplasmataceae</taxon>
        <taxon>Mycoplasma</taxon>
    </lineage>
</organism>
<reference evidence="15 16" key="1">
    <citation type="submission" date="2014-02" db="EMBL/GenBank/DDBJ databases">
        <title>Genome sequence of Mycoplasma capricolum subsp. capricolum strain 14232.</title>
        <authorList>
            <person name="Sirand-Pugnet P."/>
            <person name="Breton M."/>
            <person name="Dordet-Frisoni E."/>
            <person name="Baranowski E."/>
            <person name="Barre A."/>
            <person name="Couture C."/>
            <person name="Dupuy V."/>
            <person name="Gaurivaud P."/>
            <person name="Jacob D."/>
            <person name="Lemaitre C."/>
            <person name="Manso-Silvan L."/>
            <person name="Nikolski M."/>
            <person name="Nouvel L.-X."/>
            <person name="Poumarat F."/>
            <person name="Tardy F."/>
            <person name="Thebault P."/>
            <person name="Theil S."/>
            <person name="Citti C."/>
            <person name="Thiaucourt F."/>
            <person name="Blanchard A."/>
        </authorList>
    </citation>
    <scope>NUCLEOTIDE SEQUENCE [LARGE SCALE GENOMIC DNA]</scope>
    <source>
        <strain evidence="15 16">14232</strain>
    </source>
</reference>
<dbReference type="AlphaFoldDB" id="A0A084ERQ0"/>
<feature type="short sequence motif" description="'HIGH' region" evidence="13">
    <location>
        <begin position="26"/>
        <end position="36"/>
    </location>
</feature>
<dbReference type="InterPro" id="IPR014729">
    <property type="entry name" value="Rossmann-like_a/b/a_fold"/>
</dbReference>
<comment type="subcellular location">
    <subcellularLocation>
        <location evidence="1 13">Cytoplasm</location>
    </subcellularLocation>
</comment>
<dbReference type="SMART" id="SM00840">
    <property type="entry name" value="DALR_2"/>
    <property type="match status" value="1"/>
</dbReference>
<evidence type="ECO:0000256" key="1">
    <source>
        <dbReference type="ARBA" id="ARBA00004496"/>
    </source>
</evidence>
<dbReference type="GO" id="GO:0005524">
    <property type="term" value="F:ATP binding"/>
    <property type="evidence" value="ECO:0007669"/>
    <property type="project" value="UniProtKB-UniRule"/>
</dbReference>
<evidence type="ECO:0000256" key="5">
    <source>
        <dbReference type="ARBA" id="ARBA00022598"/>
    </source>
</evidence>
<dbReference type="PANTHER" id="PTHR10890:SF3">
    <property type="entry name" value="CYSTEINE--TRNA LIGASE, CYTOPLASMIC"/>
    <property type="match status" value="1"/>
</dbReference>
<sequence length="441" mass="51832">MQLYDSLSKTKKNLNKKTINLYCCGPTVYNYIHIGNARPVILVDVLTRYLKSRNIKINYLQNITDIDDKIILKALDNNLTELEISQKYTKAYLEDLESLNINQPDKIILISEKMNEMVKFIKDLVDIKAAYELDGDVYFDIKKYQNEYCKLSGYKLDELISGKRIEIDSKKNYSLDFSLWKKTQIGIKWDSFFGLGRPGWHTECVLLIDEYFNHQTIDIHVGGIDLKFPHHENERIQFIAKNNKELADIWLHNGHLQINDEKMSKSLGNVILVKDFIKKHNKNTLRWIFLTTNYTQPLNISDDLIYQASKFFEKLTNLSKKTIQFIIKNDLEISLIKQSKYIDQFNNYMDDDLNTSLVLSLIDSLIKQINKNILDNISDNFNLLISSLSYILDVLGFKDVFNYKFKKEIKELFLKWQQLVKDKEFDKADLIRKDLIEQGIL</sequence>
<dbReference type="GO" id="GO:0005829">
    <property type="term" value="C:cytosol"/>
    <property type="evidence" value="ECO:0007669"/>
    <property type="project" value="TreeGrafter"/>
</dbReference>
<dbReference type="Pfam" id="PF09190">
    <property type="entry name" value="DALR_2"/>
    <property type="match status" value="1"/>
</dbReference>
<dbReference type="PANTHER" id="PTHR10890">
    <property type="entry name" value="CYSTEINYL-TRNA SYNTHETASE"/>
    <property type="match status" value="1"/>
</dbReference>
<dbReference type="InterPro" id="IPR032678">
    <property type="entry name" value="tRNA-synt_1_cat_dom"/>
</dbReference>
<feature type="binding site" evidence="13">
    <location>
        <position position="24"/>
    </location>
    <ligand>
        <name>Zn(2+)</name>
        <dbReference type="ChEBI" id="CHEBI:29105"/>
    </ligand>
</feature>
<comment type="catalytic activity">
    <reaction evidence="12 13">
        <text>tRNA(Cys) + L-cysteine + ATP = L-cysteinyl-tRNA(Cys) + AMP + diphosphate</text>
        <dbReference type="Rhea" id="RHEA:17773"/>
        <dbReference type="Rhea" id="RHEA-COMP:9661"/>
        <dbReference type="Rhea" id="RHEA-COMP:9679"/>
        <dbReference type="ChEBI" id="CHEBI:30616"/>
        <dbReference type="ChEBI" id="CHEBI:33019"/>
        <dbReference type="ChEBI" id="CHEBI:35235"/>
        <dbReference type="ChEBI" id="CHEBI:78442"/>
        <dbReference type="ChEBI" id="CHEBI:78517"/>
        <dbReference type="ChEBI" id="CHEBI:456215"/>
        <dbReference type="EC" id="6.1.1.16"/>
    </reaction>
</comment>
<dbReference type="InterPro" id="IPR024909">
    <property type="entry name" value="Cys-tRNA/MSH_ligase"/>
</dbReference>
<feature type="binding site" evidence="13">
    <location>
        <position position="265"/>
    </location>
    <ligand>
        <name>ATP</name>
        <dbReference type="ChEBI" id="CHEBI:30616"/>
    </ligand>
</feature>
<accession>A0A084ERQ0</accession>
<dbReference type="GO" id="GO:0004817">
    <property type="term" value="F:cysteine-tRNA ligase activity"/>
    <property type="evidence" value="ECO:0007669"/>
    <property type="project" value="UniProtKB-UniRule"/>
</dbReference>
<dbReference type="RefSeq" id="WP_036431347.1">
    <property type="nucleotide sequence ID" value="NZ_JFDO01000004.1"/>
</dbReference>
<evidence type="ECO:0000256" key="2">
    <source>
        <dbReference type="ARBA" id="ARBA00005594"/>
    </source>
</evidence>
<feature type="binding site" evidence="13">
    <location>
        <position position="234"/>
    </location>
    <ligand>
        <name>Zn(2+)</name>
        <dbReference type="ChEBI" id="CHEBI:29105"/>
    </ligand>
</feature>
<keyword evidence="4 13" id="KW-0963">Cytoplasm</keyword>
<evidence type="ECO:0000256" key="7">
    <source>
        <dbReference type="ARBA" id="ARBA00022741"/>
    </source>
</evidence>
<name>A0A084ERQ0_MYCCA</name>
<dbReference type="Gene3D" id="1.20.120.1910">
    <property type="entry name" value="Cysteine-tRNA ligase, C-terminal anti-codon recognition domain"/>
    <property type="match status" value="1"/>
</dbReference>
<protein>
    <recommendedName>
        <fullName evidence="13">Cysteine--tRNA ligase</fullName>
        <ecNumber evidence="13">6.1.1.16</ecNumber>
    </recommendedName>
    <alternativeName>
        <fullName evidence="13">Cysteinyl-tRNA synthetase</fullName>
        <shortName evidence="13">CysRS</shortName>
    </alternativeName>
</protein>
<comment type="similarity">
    <text evidence="2 13">Belongs to the class-I aminoacyl-tRNA synthetase family.</text>
</comment>
<keyword evidence="9 13" id="KW-0067">ATP-binding</keyword>
<keyword evidence="10 13" id="KW-0648">Protein biosynthesis</keyword>
<evidence type="ECO:0000256" key="4">
    <source>
        <dbReference type="ARBA" id="ARBA00022490"/>
    </source>
</evidence>
<dbReference type="Pfam" id="PF01406">
    <property type="entry name" value="tRNA-synt_1e"/>
    <property type="match status" value="1"/>
</dbReference>
<keyword evidence="8 13" id="KW-0862">Zinc</keyword>
<evidence type="ECO:0000313" key="16">
    <source>
        <dbReference type="Proteomes" id="UP000028533"/>
    </source>
</evidence>
<keyword evidence="5 13" id="KW-0436">Ligase</keyword>
<evidence type="ECO:0000256" key="12">
    <source>
        <dbReference type="ARBA" id="ARBA00047398"/>
    </source>
</evidence>
<evidence type="ECO:0000256" key="8">
    <source>
        <dbReference type="ARBA" id="ARBA00022833"/>
    </source>
</evidence>
<gene>
    <name evidence="13 15" type="primary">cysS</name>
    <name evidence="15" type="ORF">MCAPa_2220</name>
</gene>
<comment type="cofactor">
    <cofactor evidence="13">
        <name>Zn(2+)</name>
        <dbReference type="ChEBI" id="CHEBI:29105"/>
    </cofactor>
    <text evidence="13">Binds 1 zinc ion per subunit.</text>
</comment>
<feature type="domain" description="Cysteinyl-tRNA synthetase class Ia DALR" evidence="14">
    <location>
        <begin position="344"/>
        <end position="401"/>
    </location>
</feature>
<evidence type="ECO:0000256" key="13">
    <source>
        <dbReference type="HAMAP-Rule" id="MF_00041"/>
    </source>
</evidence>
<evidence type="ECO:0000256" key="10">
    <source>
        <dbReference type="ARBA" id="ARBA00022917"/>
    </source>
</evidence>
<dbReference type="InterPro" id="IPR015803">
    <property type="entry name" value="Cys-tRNA-ligase"/>
</dbReference>
<proteinExistence type="inferred from homology"/>
<dbReference type="EC" id="6.1.1.16" evidence="13"/>
<dbReference type="GO" id="GO:0008270">
    <property type="term" value="F:zinc ion binding"/>
    <property type="evidence" value="ECO:0007669"/>
    <property type="project" value="UniProtKB-UniRule"/>
</dbReference>
<dbReference type="PRINTS" id="PR00983">
    <property type="entry name" value="TRNASYNTHCYS"/>
</dbReference>
<evidence type="ECO:0000259" key="14">
    <source>
        <dbReference type="SMART" id="SM00840"/>
    </source>
</evidence>
<dbReference type="GO" id="GO:0006423">
    <property type="term" value="P:cysteinyl-tRNA aminoacylation"/>
    <property type="evidence" value="ECO:0007669"/>
    <property type="project" value="UniProtKB-UniRule"/>
</dbReference>
<evidence type="ECO:0000256" key="11">
    <source>
        <dbReference type="ARBA" id="ARBA00023146"/>
    </source>
</evidence>
<keyword evidence="11 13" id="KW-0030">Aminoacyl-tRNA synthetase</keyword>